<keyword evidence="3" id="KW-1185">Reference proteome</keyword>
<sequence length="312" mass="35234">MSDTADATFESILEDLYDPNSTTLPQSIQDYLDQVLSPPPIETPMDLDFLDNFESLLVVGPDGRSMPMDFNDFLNWADTPATIQPVAEKDLNAATQPVAKKDLKIMLLNEDDWAERVIPAARKDLSKMFEEPIHPDTTQSAKMSRNTKDFLLLEEGELDYEELDDTESPSTTGRGSTDSKRPSTTCSVSTDSKRPSTAGSGDDSRVQDSAKPIQRKIVHHVTAPETPTKETCNETRRRTPPASPIRRPSFQTTPPATPMRRRMPPPPYKENRFVSRNPTPSYRRNLFPNHNVKRYFHGKALYCLAIRKMVLH</sequence>
<organism evidence="2 3">
    <name type="scientific">Caerostris extrusa</name>
    <name type="common">Bark spider</name>
    <name type="synonym">Caerostris bankana</name>
    <dbReference type="NCBI Taxonomy" id="172846"/>
    <lineage>
        <taxon>Eukaryota</taxon>
        <taxon>Metazoa</taxon>
        <taxon>Ecdysozoa</taxon>
        <taxon>Arthropoda</taxon>
        <taxon>Chelicerata</taxon>
        <taxon>Arachnida</taxon>
        <taxon>Araneae</taxon>
        <taxon>Araneomorphae</taxon>
        <taxon>Entelegynae</taxon>
        <taxon>Araneoidea</taxon>
        <taxon>Araneidae</taxon>
        <taxon>Caerostris</taxon>
    </lineage>
</organism>
<evidence type="ECO:0000313" key="2">
    <source>
        <dbReference type="EMBL" id="GIX74737.1"/>
    </source>
</evidence>
<protein>
    <submittedName>
        <fullName evidence="2">Uncharacterized protein</fullName>
    </submittedName>
</protein>
<proteinExistence type="predicted"/>
<feature type="region of interest" description="Disordered" evidence="1">
    <location>
        <begin position="157"/>
        <end position="281"/>
    </location>
</feature>
<feature type="compositionally biased region" description="Polar residues" evidence="1">
    <location>
        <begin position="168"/>
        <end position="199"/>
    </location>
</feature>
<gene>
    <name evidence="2" type="ORF">CEXT_300931</name>
</gene>
<comment type="caution">
    <text evidence="2">The sequence shown here is derived from an EMBL/GenBank/DDBJ whole genome shotgun (WGS) entry which is preliminary data.</text>
</comment>
<reference evidence="2 3" key="1">
    <citation type="submission" date="2021-06" db="EMBL/GenBank/DDBJ databases">
        <title>Caerostris extrusa draft genome.</title>
        <authorList>
            <person name="Kono N."/>
            <person name="Arakawa K."/>
        </authorList>
    </citation>
    <scope>NUCLEOTIDE SEQUENCE [LARGE SCALE GENOMIC DNA]</scope>
</reference>
<dbReference type="EMBL" id="BPLR01002523">
    <property type="protein sequence ID" value="GIX74737.1"/>
    <property type="molecule type" value="Genomic_DNA"/>
</dbReference>
<dbReference type="Proteomes" id="UP001054945">
    <property type="component" value="Unassembled WGS sequence"/>
</dbReference>
<evidence type="ECO:0000256" key="1">
    <source>
        <dbReference type="SAM" id="MobiDB-lite"/>
    </source>
</evidence>
<feature type="compositionally biased region" description="Acidic residues" evidence="1">
    <location>
        <begin position="157"/>
        <end position="167"/>
    </location>
</feature>
<feature type="compositionally biased region" description="Basic and acidic residues" evidence="1">
    <location>
        <begin position="227"/>
        <end position="237"/>
    </location>
</feature>
<evidence type="ECO:0000313" key="3">
    <source>
        <dbReference type="Proteomes" id="UP001054945"/>
    </source>
</evidence>
<dbReference type="AlphaFoldDB" id="A0AAV4MQC0"/>
<name>A0AAV4MQC0_CAEEX</name>
<accession>A0AAV4MQC0</accession>